<proteinExistence type="predicted"/>
<evidence type="ECO:0000313" key="1">
    <source>
        <dbReference type="EMBL" id="CAB1416370.1"/>
    </source>
</evidence>
<dbReference type="EMBL" id="CADEAL010000204">
    <property type="protein sequence ID" value="CAB1416370.1"/>
    <property type="molecule type" value="Genomic_DNA"/>
</dbReference>
<evidence type="ECO:0000313" key="2">
    <source>
        <dbReference type="Proteomes" id="UP001153269"/>
    </source>
</evidence>
<comment type="caution">
    <text evidence="1">The sequence shown here is derived from an EMBL/GenBank/DDBJ whole genome shotgun (WGS) entry which is preliminary data.</text>
</comment>
<protein>
    <submittedName>
        <fullName evidence="1">Uncharacterized protein</fullName>
    </submittedName>
</protein>
<accession>A0A9N7Y363</accession>
<dbReference type="Proteomes" id="UP001153269">
    <property type="component" value="Unassembled WGS sequence"/>
</dbReference>
<gene>
    <name evidence="1" type="ORF">PLEPLA_LOCUS4161</name>
</gene>
<keyword evidence="2" id="KW-1185">Reference proteome</keyword>
<organism evidence="1 2">
    <name type="scientific">Pleuronectes platessa</name>
    <name type="common">European plaice</name>
    <dbReference type="NCBI Taxonomy" id="8262"/>
    <lineage>
        <taxon>Eukaryota</taxon>
        <taxon>Metazoa</taxon>
        <taxon>Chordata</taxon>
        <taxon>Craniata</taxon>
        <taxon>Vertebrata</taxon>
        <taxon>Euteleostomi</taxon>
        <taxon>Actinopterygii</taxon>
        <taxon>Neopterygii</taxon>
        <taxon>Teleostei</taxon>
        <taxon>Neoteleostei</taxon>
        <taxon>Acanthomorphata</taxon>
        <taxon>Carangaria</taxon>
        <taxon>Pleuronectiformes</taxon>
        <taxon>Pleuronectoidei</taxon>
        <taxon>Pleuronectidae</taxon>
        <taxon>Pleuronectes</taxon>
    </lineage>
</organism>
<dbReference type="AlphaFoldDB" id="A0A9N7Y363"/>
<reference evidence="1" key="1">
    <citation type="submission" date="2020-03" db="EMBL/GenBank/DDBJ databases">
        <authorList>
            <person name="Weist P."/>
        </authorList>
    </citation>
    <scope>NUCLEOTIDE SEQUENCE</scope>
</reference>
<sequence>MAHFARRCPNIRVDPGRETEVIRFTIFMRHRVSTTPEAAASLLNLESPVHPPHVPSATQGLQTCNCHVTSPPPTPAAGVMVDFLTAYRDLLVIWMHTVGHLALCTLMQGHAGGAPSWPRGTWDSPRVELEKAAVERTHACSATLLITGTGLNRQAGGV</sequence>
<name>A0A9N7Y363_PLEPL</name>